<sequence>RGLSRCYWLAERGIHWHIISGTTARVISKYRPDIPVLTVTRNAQTARQCHLYRGCYPFLFEKPRPHEIAEVVTPSPLHVSFLAAWQEDVDARVEWCLEEAKKTGILRAGTNVVVIQGWRSGNL</sequence>
<dbReference type="SUPFAM" id="SSF52935">
    <property type="entry name" value="PK C-terminal domain-like"/>
    <property type="match status" value="1"/>
</dbReference>
<dbReference type="EMBL" id="JAEFCI010012325">
    <property type="protein sequence ID" value="KAG5456075.1"/>
    <property type="molecule type" value="Genomic_DNA"/>
</dbReference>
<dbReference type="Proteomes" id="UP000673691">
    <property type="component" value="Unassembled WGS sequence"/>
</dbReference>
<keyword evidence="2" id="KW-0418">Kinase</keyword>
<name>A0A8H7ZMZ3_9FUNG</name>
<dbReference type="OrthoDB" id="108365at2759"/>
<evidence type="ECO:0000313" key="3">
    <source>
        <dbReference type="Proteomes" id="UP000673691"/>
    </source>
</evidence>
<protein>
    <submittedName>
        <fullName evidence="2">Pyruvate kinase</fullName>
    </submittedName>
</protein>
<dbReference type="Gene3D" id="3.40.1380.20">
    <property type="entry name" value="Pyruvate kinase, C-terminal domain"/>
    <property type="match status" value="1"/>
</dbReference>
<feature type="domain" description="Pyruvate kinase C-terminal" evidence="1">
    <location>
        <begin position="20"/>
        <end position="121"/>
    </location>
</feature>
<keyword evidence="2" id="KW-0670">Pyruvate</keyword>
<keyword evidence="3" id="KW-1185">Reference proteome</keyword>
<keyword evidence="2" id="KW-0808">Transferase</keyword>
<reference evidence="2 3" key="1">
    <citation type="journal article" name="Sci. Rep.">
        <title>Genome-scale phylogenetic analyses confirm Olpidium as the closest living zoosporic fungus to the non-flagellated, terrestrial fungi.</title>
        <authorList>
            <person name="Chang Y."/>
            <person name="Rochon D."/>
            <person name="Sekimoto S."/>
            <person name="Wang Y."/>
            <person name="Chovatia M."/>
            <person name="Sandor L."/>
            <person name="Salamov A."/>
            <person name="Grigoriev I.V."/>
            <person name="Stajich J.E."/>
            <person name="Spatafora J.W."/>
        </authorList>
    </citation>
    <scope>NUCLEOTIDE SEQUENCE [LARGE SCALE GENOMIC DNA]</scope>
    <source>
        <strain evidence="2">S191</strain>
    </source>
</reference>
<dbReference type="GO" id="GO:0030955">
    <property type="term" value="F:potassium ion binding"/>
    <property type="evidence" value="ECO:0007669"/>
    <property type="project" value="InterPro"/>
</dbReference>
<dbReference type="InterPro" id="IPR001697">
    <property type="entry name" value="Pyr_Knase"/>
</dbReference>
<dbReference type="GO" id="GO:0016301">
    <property type="term" value="F:kinase activity"/>
    <property type="evidence" value="ECO:0007669"/>
    <property type="project" value="UniProtKB-KW"/>
</dbReference>
<accession>A0A8H7ZMZ3</accession>
<organism evidence="2 3">
    <name type="scientific">Olpidium bornovanus</name>
    <dbReference type="NCBI Taxonomy" id="278681"/>
    <lineage>
        <taxon>Eukaryota</taxon>
        <taxon>Fungi</taxon>
        <taxon>Fungi incertae sedis</taxon>
        <taxon>Olpidiomycota</taxon>
        <taxon>Olpidiomycotina</taxon>
        <taxon>Olpidiomycetes</taxon>
        <taxon>Olpidiales</taxon>
        <taxon>Olpidiaceae</taxon>
        <taxon>Olpidium</taxon>
    </lineage>
</organism>
<proteinExistence type="predicted"/>
<dbReference type="InterPro" id="IPR015795">
    <property type="entry name" value="Pyrv_Knase_C"/>
</dbReference>
<gene>
    <name evidence="2" type="ORF">BJ554DRAFT_4288</name>
</gene>
<evidence type="ECO:0000259" key="1">
    <source>
        <dbReference type="Pfam" id="PF02887"/>
    </source>
</evidence>
<comment type="caution">
    <text evidence="2">The sequence shown here is derived from an EMBL/GenBank/DDBJ whole genome shotgun (WGS) entry which is preliminary data.</text>
</comment>
<dbReference type="GO" id="GO:0004743">
    <property type="term" value="F:pyruvate kinase activity"/>
    <property type="evidence" value="ECO:0007669"/>
    <property type="project" value="InterPro"/>
</dbReference>
<dbReference type="PANTHER" id="PTHR11817">
    <property type="entry name" value="PYRUVATE KINASE"/>
    <property type="match status" value="1"/>
</dbReference>
<dbReference type="Pfam" id="PF02887">
    <property type="entry name" value="PK_C"/>
    <property type="match status" value="1"/>
</dbReference>
<dbReference type="GO" id="GO:0000287">
    <property type="term" value="F:magnesium ion binding"/>
    <property type="evidence" value="ECO:0007669"/>
    <property type="project" value="InterPro"/>
</dbReference>
<dbReference type="InterPro" id="IPR036918">
    <property type="entry name" value="Pyrv_Knase_C_sf"/>
</dbReference>
<feature type="non-terminal residue" evidence="2">
    <location>
        <position position="1"/>
    </location>
</feature>
<dbReference type="AlphaFoldDB" id="A0A8H7ZMZ3"/>
<evidence type="ECO:0000313" key="2">
    <source>
        <dbReference type="EMBL" id="KAG5456075.1"/>
    </source>
</evidence>